<evidence type="ECO:0000313" key="4">
    <source>
        <dbReference type="Proteomes" id="UP001286456"/>
    </source>
</evidence>
<feature type="compositionally biased region" description="Polar residues" evidence="1">
    <location>
        <begin position="69"/>
        <end position="78"/>
    </location>
</feature>
<protein>
    <submittedName>
        <fullName evidence="3">Uncharacterized protein</fullName>
    </submittedName>
</protein>
<evidence type="ECO:0000256" key="1">
    <source>
        <dbReference type="SAM" id="MobiDB-lite"/>
    </source>
</evidence>
<feature type="region of interest" description="Disordered" evidence="1">
    <location>
        <begin position="46"/>
        <end position="78"/>
    </location>
</feature>
<evidence type="ECO:0000256" key="2">
    <source>
        <dbReference type="SAM" id="Phobius"/>
    </source>
</evidence>
<keyword evidence="2" id="KW-0472">Membrane</keyword>
<comment type="caution">
    <text evidence="3">The sequence shown here is derived from an EMBL/GenBank/DDBJ whole genome shotgun (WGS) entry which is preliminary data.</text>
</comment>
<feature type="compositionally biased region" description="Low complexity" evidence="1">
    <location>
        <begin position="1"/>
        <end position="12"/>
    </location>
</feature>
<sequence length="267" mass="28673">MSHHSSSSISSSANTNTNPLTGAPLPRHTPTPTSIMQMEQNSHYICDLGSSPARTNKPPKRTDDPSPTAPTNPTTVSSSQTEYMKMLLALDKIPRLHNILASFFAWILLAGFVIIPGSFSTNTPLTAVTALSGLCITIGVLGIAYLAVRWRANYVWLLNKVYMPVLLNGLAGVVATMTSVYTAQRGQWNIQAVVAVVVEGVVVVVCAGLFGVYDFWLLRRVKGEHCHHERERGVVGGGGNGNGKRRSLVQRVEDITTALPVAPGSVV</sequence>
<organism evidence="3 4">
    <name type="scientific">Cercophora scortea</name>
    <dbReference type="NCBI Taxonomy" id="314031"/>
    <lineage>
        <taxon>Eukaryota</taxon>
        <taxon>Fungi</taxon>
        <taxon>Dikarya</taxon>
        <taxon>Ascomycota</taxon>
        <taxon>Pezizomycotina</taxon>
        <taxon>Sordariomycetes</taxon>
        <taxon>Sordariomycetidae</taxon>
        <taxon>Sordariales</taxon>
        <taxon>Lasiosphaeriaceae</taxon>
        <taxon>Cercophora</taxon>
    </lineage>
</organism>
<dbReference type="EMBL" id="JAUEPO010000003">
    <property type="protein sequence ID" value="KAK3327754.1"/>
    <property type="molecule type" value="Genomic_DNA"/>
</dbReference>
<feature type="region of interest" description="Disordered" evidence="1">
    <location>
        <begin position="1"/>
        <end position="34"/>
    </location>
</feature>
<keyword evidence="2" id="KW-0812">Transmembrane</keyword>
<evidence type="ECO:0000313" key="3">
    <source>
        <dbReference type="EMBL" id="KAK3327754.1"/>
    </source>
</evidence>
<feature type="transmembrane region" description="Helical" evidence="2">
    <location>
        <begin position="99"/>
        <end position="119"/>
    </location>
</feature>
<feature type="transmembrane region" description="Helical" evidence="2">
    <location>
        <begin position="188"/>
        <end position="213"/>
    </location>
</feature>
<keyword evidence="4" id="KW-1185">Reference proteome</keyword>
<name>A0AAE0ME57_9PEZI</name>
<dbReference type="AlphaFoldDB" id="A0AAE0ME57"/>
<proteinExistence type="predicted"/>
<dbReference type="Proteomes" id="UP001286456">
    <property type="component" value="Unassembled WGS sequence"/>
</dbReference>
<gene>
    <name evidence="3" type="ORF">B0T19DRAFT_422696</name>
</gene>
<feature type="transmembrane region" description="Helical" evidence="2">
    <location>
        <begin position="125"/>
        <end position="148"/>
    </location>
</feature>
<reference evidence="3" key="1">
    <citation type="journal article" date="2023" name="Mol. Phylogenet. Evol.">
        <title>Genome-scale phylogeny and comparative genomics of the fungal order Sordariales.</title>
        <authorList>
            <person name="Hensen N."/>
            <person name="Bonometti L."/>
            <person name="Westerberg I."/>
            <person name="Brannstrom I.O."/>
            <person name="Guillou S."/>
            <person name="Cros-Aarteil S."/>
            <person name="Calhoun S."/>
            <person name="Haridas S."/>
            <person name="Kuo A."/>
            <person name="Mondo S."/>
            <person name="Pangilinan J."/>
            <person name="Riley R."/>
            <person name="LaButti K."/>
            <person name="Andreopoulos B."/>
            <person name="Lipzen A."/>
            <person name="Chen C."/>
            <person name="Yan M."/>
            <person name="Daum C."/>
            <person name="Ng V."/>
            <person name="Clum A."/>
            <person name="Steindorff A."/>
            <person name="Ohm R.A."/>
            <person name="Martin F."/>
            <person name="Silar P."/>
            <person name="Natvig D.O."/>
            <person name="Lalanne C."/>
            <person name="Gautier V."/>
            <person name="Ament-Velasquez S.L."/>
            <person name="Kruys A."/>
            <person name="Hutchinson M.I."/>
            <person name="Powell A.J."/>
            <person name="Barry K."/>
            <person name="Miller A.N."/>
            <person name="Grigoriev I.V."/>
            <person name="Debuchy R."/>
            <person name="Gladieux P."/>
            <person name="Hiltunen Thoren M."/>
            <person name="Johannesson H."/>
        </authorList>
    </citation>
    <scope>NUCLEOTIDE SEQUENCE</scope>
    <source>
        <strain evidence="3">SMH4131-1</strain>
    </source>
</reference>
<feature type="transmembrane region" description="Helical" evidence="2">
    <location>
        <begin position="160"/>
        <end position="182"/>
    </location>
</feature>
<reference evidence="3" key="2">
    <citation type="submission" date="2023-06" db="EMBL/GenBank/DDBJ databases">
        <authorList>
            <consortium name="Lawrence Berkeley National Laboratory"/>
            <person name="Haridas S."/>
            <person name="Hensen N."/>
            <person name="Bonometti L."/>
            <person name="Westerberg I."/>
            <person name="Brannstrom I.O."/>
            <person name="Guillou S."/>
            <person name="Cros-Aarteil S."/>
            <person name="Calhoun S."/>
            <person name="Kuo A."/>
            <person name="Mondo S."/>
            <person name="Pangilinan J."/>
            <person name="Riley R."/>
            <person name="Labutti K."/>
            <person name="Andreopoulos B."/>
            <person name="Lipzen A."/>
            <person name="Chen C."/>
            <person name="Yanf M."/>
            <person name="Daum C."/>
            <person name="Ng V."/>
            <person name="Clum A."/>
            <person name="Steindorff A."/>
            <person name="Ohm R."/>
            <person name="Martin F."/>
            <person name="Silar P."/>
            <person name="Natvig D."/>
            <person name="Lalanne C."/>
            <person name="Gautier V."/>
            <person name="Ament-Velasquez S.L."/>
            <person name="Kruys A."/>
            <person name="Hutchinson M.I."/>
            <person name="Powell A.J."/>
            <person name="Barry K."/>
            <person name="Miller A.N."/>
            <person name="Grigoriev I.V."/>
            <person name="Debuchy R."/>
            <person name="Gladieux P."/>
            <person name="Thoren M.H."/>
            <person name="Johannesson H."/>
        </authorList>
    </citation>
    <scope>NUCLEOTIDE SEQUENCE</scope>
    <source>
        <strain evidence="3">SMH4131-1</strain>
    </source>
</reference>
<accession>A0AAE0ME57</accession>
<keyword evidence="2" id="KW-1133">Transmembrane helix</keyword>